<dbReference type="Pfam" id="PF08837">
    <property type="entry name" value="DUF1810"/>
    <property type="match status" value="1"/>
</dbReference>
<reference evidence="2" key="1">
    <citation type="journal article" date="2019" name="Int. J. Syst. Evol. Microbiol.">
        <title>The Global Catalogue of Microorganisms (GCM) 10K type strain sequencing project: providing services to taxonomists for standard genome sequencing and annotation.</title>
        <authorList>
            <consortium name="The Broad Institute Genomics Platform"/>
            <consortium name="The Broad Institute Genome Sequencing Center for Infectious Disease"/>
            <person name="Wu L."/>
            <person name="Ma J."/>
        </authorList>
    </citation>
    <scope>NUCLEOTIDE SEQUENCE [LARGE SCALE GENOMIC DNA]</scope>
    <source>
        <strain evidence="2">CECT 7131</strain>
    </source>
</reference>
<gene>
    <name evidence="1" type="ORF">QWZ14_18815</name>
</gene>
<evidence type="ECO:0000313" key="2">
    <source>
        <dbReference type="Proteomes" id="UP001529369"/>
    </source>
</evidence>
<proteinExistence type="predicted"/>
<name>A0ABT8AAS4_9PROT</name>
<accession>A0ABT8AAS4</accession>
<dbReference type="RefSeq" id="WP_290318353.1">
    <property type="nucleotide sequence ID" value="NZ_JAUFPN010000173.1"/>
</dbReference>
<sequence>MSDAFDLERFVQAQEPVLAAVRRELAEGRKRSHWMWFVFPQLAGLGRSAMARHYGIASLAEARAYLAHPLLGPRLLDCTGLVNRVEGRSAHAVFGSPDDLKFHSCMTLFAAAGPGAPAFRAALDRYFAGAPDAGTVRLLEGG</sequence>
<organism evidence="1 2">
    <name type="scientific">Paeniroseomonas aquatica</name>
    <dbReference type="NCBI Taxonomy" id="373043"/>
    <lineage>
        <taxon>Bacteria</taxon>
        <taxon>Pseudomonadati</taxon>
        <taxon>Pseudomonadota</taxon>
        <taxon>Alphaproteobacteria</taxon>
        <taxon>Acetobacterales</taxon>
        <taxon>Acetobacteraceae</taxon>
        <taxon>Paeniroseomonas</taxon>
    </lineage>
</organism>
<comment type="caution">
    <text evidence="1">The sequence shown here is derived from an EMBL/GenBank/DDBJ whole genome shotgun (WGS) entry which is preliminary data.</text>
</comment>
<dbReference type="Gene3D" id="1.25.40.380">
    <property type="entry name" value="Protein of unknown function DUF1810"/>
    <property type="match status" value="1"/>
</dbReference>
<dbReference type="InterPro" id="IPR036287">
    <property type="entry name" value="Rv1873-like_sf"/>
</dbReference>
<dbReference type="PIRSF" id="PIRSF008546">
    <property type="entry name" value="UCP008546"/>
    <property type="match status" value="1"/>
</dbReference>
<evidence type="ECO:0000313" key="1">
    <source>
        <dbReference type="EMBL" id="MDN3566429.1"/>
    </source>
</evidence>
<dbReference type="InterPro" id="IPR014937">
    <property type="entry name" value="DUF1810"/>
</dbReference>
<dbReference type="SUPFAM" id="SSF140736">
    <property type="entry name" value="Rv1873-like"/>
    <property type="match status" value="1"/>
</dbReference>
<protein>
    <submittedName>
        <fullName evidence="1">DUF1810 domain-containing protein</fullName>
    </submittedName>
</protein>
<dbReference type="EMBL" id="JAUFPN010000173">
    <property type="protein sequence ID" value="MDN3566429.1"/>
    <property type="molecule type" value="Genomic_DNA"/>
</dbReference>
<dbReference type="Proteomes" id="UP001529369">
    <property type="component" value="Unassembled WGS sequence"/>
</dbReference>
<keyword evidence="2" id="KW-1185">Reference proteome</keyword>